<dbReference type="Pfam" id="PF00108">
    <property type="entry name" value="Thiolase_N"/>
    <property type="match status" value="1"/>
</dbReference>
<evidence type="ECO:0000313" key="8">
    <source>
        <dbReference type="EMBL" id="QGG80392.1"/>
    </source>
</evidence>
<dbReference type="OrthoDB" id="9764638at2"/>
<dbReference type="Gene3D" id="3.40.47.10">
    <property type="match status" value="2"/>
</dbReference>
<feature type="active site" description="Proton acceptor" evidence="4">
    <location>
        <position position="349"/>
    </location>
</feature>
<proteinExistence type="inferred from homology"/>
<dbReference type="Proteomes" id="UP000388235">
    <property type="component" value="Chromosome"/>
</dbReference>
<dbReference type="PROSITE" id="PS00098">
    <property type="entry name" value="THIOLASE_1"/>
    <property type="match status" value="1"/>
</dbReference>
<evidence type="ECO:0000256" key="2">
    <source>
        <dbReference type="ARBA" id="ARBA00022679"/>
    </source>
</evidence>
<dbReference type="PIRSF" id="PIRSF000429">
    <property type="entry name" value="Ac-CoA_Ac_transf"/>
    <property type="match status" value="1"/>
</dbReference>
<gene>
    <name evidence="8" type="ORF">GH975_07335</name>
</gene>
<evidence type="ECO:0000256" key="5">
    <source>
        <dbReference type="RuleBase" id="RU003557"/>
    </source>
</evidence>
<reference evidence="8 9" key="1">
    <citation type="submission" date="2019-11" db="EMBL/GenBank/DDBJ databases">
        <authorList>
            <person name="Khan S.A."/>
            <person name="Jeon C.O."/>
            <person name="Chun B.H."/>
        </authorList>
    </citation>
    <scope>NUCLEOTIDE SEQUENCE [LARGE SCALE GENOMIC DNA]</scope>
    <source>
        <strain evidence="8 9">IMCC 1097</strain>
    </source>
</reference>
<dbReference type="EMBL" id="CP045871">
    <property type="protein sequence ID" value="QGG80392.1"/>
    <property type="molecule type" value="Genomic_DNA"/>
</dbReference>
<dbReference type="InterPro" id="IPR016039">
    <property type="entry name" value="Thiolase-like"/>
</dbReference>
<dbReference type="RefSeq" id="WP_153713896.1">
    <property type="nucleotide sequence ID" value="NZ_CP045871.1"/>
</dbReference>
<evidence type="ECO:0000256" key="1">
    <source>
        <dbReference type="ARBA" id="ARBA00010982"/>
    </source>
</evidence>
<protein>
    <submittedName>
        <fullName evidence="8">Acetyl-CoA C-acyltransferase</fullName>
        <ecNumber evidence="8">2.3.1.16</ecNumber>
    </submittedName>
</protein>
<evidence type="ECO:0000256" key="3">
    <source>
        <dbReference type="ARBA" id="ARBA00023315"/>
    </source>
</evidence>
<dbReference type="InterPro" id="IPR020615">
    <property type="entry name" value="Thiolase_acyl_enz_int_AS"/>
</dbReference>
<dbReference type="PANTHER" id="PTHR18919">
    <property type="entry name" value="ACETYL-COA C-ACYLTRANSFERASE"/>
    <property type="match status" value="1"/>
</dbReference>
<dbReference type="GO" id="GO:0003988">
    <property type="term" value="F:acetyl-CoA C-acyltransferase activity"/>
    <property type="evidence" value="ECO:0007669"/>
    <property type="project" value="UniProtKB-EC"/>
</dbReference>
<dbReference type="CDD" id="cd00751">
    <property type="entry name" value="thiolase"/>
    <property type="match status" value="1"/>
</dbReference>
<accession>A0A5Q2QDI5</accession>
<comment type="similarity">
    <text evidence="1 5">Belongs to the thiolase-like superfamily. Thiolase family.</text>
</comment>
<organism evidence="8 9">
    <name type="scientific">Litorivicinus lipolyticus</name>
    <dbReference type="NCBI Taxonomy" id="418701"/>
    <lineage>
        <taxon>Bacteria</taxon>
        <taxon>Pseudomonadati</taxon>
        <taxon>Pseudomonadota</taxon>
        <taxon>Gammaproteobacteria</taxon>
        <taxon>Oceanospirillales</taxon>
        <taxon>Litorivicinaceae</taxon>
        <taxon>Litorivicinus</taxon>
    </lineage>
</organism>
<feature type="domain" description="Thiolase C-terminal" evidence="7">
    <location>
        <begin position="271"/>
        <end position="392"/>
    </location>
</feature>
<feature type="active site" description="Proton acceptor" evidence="4">
    <location>
        <position position="379"/>
    </location>
</feature>
<dbReference type="KEGG" id="llp:GH975_07335"/>
<keyword evidence="2 5" id="KW-0808">Transferase</keyword>
<dbReference type="InterPro" id="IPR002155">
    <property type="entry name" value="Thiolase"/>
</dbReference>
<dbReference type="NCBIfam" id="NF006552">
    <property type="entry name" value="PRK09051.1"/>
    <property type="match status" value="1"/>
</dbReference>
<dbReference type="InterPro" id="IPR020610">
    <property type="entry name" value="Thiolase_AS"/>
</dbReference>
<dbReference type="InterPro" id="IPR020617">
    <property type="entry name" value="Thiolase_C"/>
</dbReference>
<dbReference type="Pfam" id="PF02803">
    <property type="entry name" value="Thiolase_C"/>
    <property type="match status" value="1"/>
</dbReference>
<dbReference type="GO" id="GO:0044281">
    <property type="term" value="P:small molecule metabolic process"/>
    <property type="evidence" value="ECO:0007669"/>
    <property type="project" value="UniProtKB-ARBA"/>
</dbReference>
<keyword evidence="9" id="KW-1185">Reference proteome</keyword>
<feature type="domain" description="Thiolase N-terminal" evidence="6">
    <location>
        <begin position="6"/>
        <end position="261"/>
    </location>
</feature>
<name>A0A5Q2QDI5_9GAMM</name>
<dbReference type="AlphaFoldDB" id="A0A5Q2QDI5"/>
<dbReference type="PROSITE" id="PS00099">
    <property type="entry name" value="THIOLASE_3"/>
    <property type="match status" value="1"/>
</dbReference>
<evidence type="ECO:0000259" key="7">
    <source>
        <dbReference type="Pfam" id="PF02803"/>
    </source>
</evidence>
<evidence type="ECO:0000259" key="6">
    <source>
        <dbReference type="Pfam" id="PF00108"/>
    </source>
</evidence>
<evidence type="ECO:0000313" key="9">
    <source>
        <dbReference type="Proteomes" id="UP000388235"/>
    </source>
</evidence>
<dbReference type="PANTHER" id="PTHR18919:SF107">
    <property type="entry name" value="ACETYL-COA ACETYLTRANSFERASE, CYTOSOLIC"/>
    <property type="match status" value="1"/>
</dbReference>
<dbReference type="InterPro" id="IPR020616">
    <property type="entry name" value="Thiolase_N"/>
</dbReference>
<feature type="active site" description="Acyl-thioester intermediate" evidence="4">
    <location>
        <position position="90"/>
    </location>
</feature>
<sequence length="393" mass="41316">MRKEIHVLSATRTAIGTFGGMFKNTTPIELATAVCREAMDRASIDPALVGHVVMGHVLNTEPKDMYLSRACALESGMPDTTPAFNLNRLCGSGLSAIISAAQMINDGEAKIAVAGGAEVMSRAPFWVPSQRFGQRMGDATMVDAMLGALSDPFDGCHMGITAERVASKHRITREQQDALAALSHQRAAQAQAEGRFDAQITAIETQVRRKPMTLDQDEHIKADTTAESLAGLRPAFERDGTVTAGNASGINDAACALVLAEAGAPGTENTTPMARLVDYAFVGLDPKVMGLGPVPATRRLLEKTGLGIDDIDVWEVNEAFAAQALGVCIELGLDPARVNPNGSGISLGHPIGATGAIVATKAIYELHRTQGRYAIATLCIGGGQGVAALFERL</sequence>
<keyword evidence="3 5" id="KW-0012">Acyltransferase</keyword>
<dbReference type="NCBIfam" id="TIGR01930">
    <property type="entry name" value="AcCoA-C-Actrans"/>
    <property type="match status" value="1"/>
</dbReference>
<dbReference type="EC" id="2.3.1.16" evidence="8"/>
<evidence type="ECO:0000256" key="4">
    <source>
        <dbReference type="PIRSR" id="PIRSR000429-1"/>
    </source>
</evidence>
<dbReference type="SUPFAM" id="SSF53901">
    <property type="entry name" value="Thiolase-like"/>
    <property type="match status" value="2"/>
</dbReference>
<dbReference type="FunFam" id="3.40.47.10:FF:000010">
    <property type="entry name" value="Acetyl-CoA acetyltransferase (Thiolase)"/>
    <property type="match status" value="1"/>
</dbReference>